<dbReference type="AlphaFoldDB" id="A0AA42J2F9"/>
<sequence length="50" mass="5571">MITSLVSESNLLKNNTSDMTQQLKEQELSHSSDHITQAISEISTVTHTLE</sequence>
<dbReference type="RefSeq" id="WP_271013032.1">
    <property type="nucleotide sequence ID" value="NZ_JAQIFT010000061.1"/>
</dbReference>
<reference evidence="2" key="1">
    <citation type="journal article" date="2023" name="Int. J. Syst. Evol. Microbiol.">
        <title>&lt;i&gt;Holtiella tumoricola&lt;/i&gt; gen. nov. sp. nov., isolated from a human clinical sample.</title>
        <authorList>
            <person name="Allen-Vercoe E."/>
            <person name="Daigneault M.C."/>
            <person name="Vancuren S.J."/>
            <person name="Cochrane K."/>
            <person name="O'Neal L.L."/>
            <person name="Sankaranarayanan K."/>
            <person name="Lawson P.A."/>
        </authorList>
    </citation>
    <scope>NUCLEOTIDE SEQUENCE</scope>
    <source>
        <strain evidence="2">CC70A</strain>
    </source>
</reference>
<organism evidence="2 3">
    <name type="scientific">Holtiella tumoricola</name>
    <dbReference type="NCBI Taxonomy" id="3018743"/>
    <lineage>
        <taxon>Bacteria</taxon>
        <taxon>Bacillati</taxon>
        <taxon>Bacillota</taxon>
        <taxon>Clostridia</taxon>
        <taxon>Lachnospirales</taxon>
        <taxon>Cellulosilyticaceae</taxon>
        <taxon>Holtiella</taxon>
    </lineage>
</organism>
<gene>
    <name evidence="2" type="ORF">PBV87_16830</name>
</gene>
<keyword evidence="3" id="KW-1185">Reference proteome</keyword>
<feature type="compositionally biased region" description="Polar residues" evidence="1">
    <location>
        <begin position="1"/>
        <end position="23"/>
    </location>
</feature>
<feature type="compositionally biased region" description="Basic and acidic residues" evidence="1">
    <location>
        <begin position="24"/>
        <end position="33"/>
    </location>
</feature>
<proteinExistence type="predicted"/>
<evidence type="ECO:0000313" key="3">
    <source>
        <dbReference type="Proteomes" id="UP001169242"/>
    </source>
</evidence>
<dbReference type="Proteomes" id="UP001169242">
    <property type="component" value="Unassembled WGS sequence"/>
</dbReference>
<accession>A0AA42J2F9</accession>
<name>A0AA42J2F9_9FIRM</name>
<protein>
    <submittedName>
        <fullName evidence="2">Uncharacterized protein</fullName>
    </submittedName>
</protein>
<evidence type="ECO:0000313" key="2">
    <source>
        <dbReference type="EMBL" id="MDA3733143.1"/>
    </source>
</evidence>
<dbReference type="EMBL" id="JAQIFT010000061">
    <property type="protein sequence ID" value="MDA3733143.1"/>
    <property type="molecule type" value="Genomic_DNA"/>
</dbReference>
<feature type="region of interest" description="Disordered" evidence="1">
    <location>
        <begin position="1"/>
        <end position="35"/>
    </location>
</feature>
<comment type="caution">
    <text evidence="2">The sequence shown here is derived from an EMBL/GenBank/DDBJ whole genome shotgun (WGS) entry which is preliminary data.</text>
</comment>
<evidence type="ECO:0000256" key="1">
    <source>
        <dbReference type="SAM" id="MobiDB-lite"/>
    </source>
</evidence>